<evidence type="ECO:0000256" key="1">
    <source>
        <dbReference type="SAM" id="MobiDB-lite"/>
    </source>
</evidence>
<dbReference type="Proteomes" id="UP000653578">
    <property type="component" value="Unassembled WGS sequence"/>
</dbReference>
<sequence>MNRDNPKLKRFISTTLAFLLIFNVLSFLNWQKAHAAAATNLALNKPVTVSGTFSSYVGSNAVDGINSTFWSQSNTTTGGYLTVDLGTQTTFNSWEIYRGWYIMGIELQISSNGVNFSPINDPNASATMTPTQYYDSGVKYLSSPVSARYVRLVIKSNYDTYFRIYEFNLYNITAPSAPLNVSALGGVNQARISFDPPTSNGGAAITRYTVTSSPGNITASGTSSPITVTSLPAGDYTFTVKAMNISITGSSSTASNSVTVTAATSPEGTPTAGINYAAEQLTGLVPNGAYTINGTAVTTDGSGKAAINSSWLGLTVNVVKKGNGTTTTDSAAQTVSLPSRPATPTAGKTDETSINGNNGTLTNVTMAMEYQKGSGNWTSISGTTVTGLAPDTYAVRVKATSSAFTSVAQTVTIAAFTASSEPTPAAAIDYAAEQLTGLVPNGAYTINGTAVTADGNGKAAINSSWLGLTVNVVKKGNSTTTTDSASQTVSLPSRPATPTAGKTDETSINGNNGTLTNVTTAMEYKKGSGNWTNISGTTVTGLAPDTYAVRVKATSSAFASVAQTVTIAAFTASSEPTPAAEIDYAAEQLTGLVLNGAYTINGTAVTADGNGKAAINSSWLGLAVNVVKKGNSTTTTDSASQTLSLPARPAMPTAGKTDETSINGNNGTLTNVTSAMEYKKGSGNWTSISGTTVTGLAPDTYSVRVKATSSAFVSDAQTVTIAAFTASSEPTPAAAIDYAAEQLTGLVPNGAYTIDGTAVTADGNSKAAITSSWLGLTVNVVKKGNGTTTTDSAAQTLSLPSRPATPTAGKTDETSINGNNGTLTNVTSAMEYQKGSGNWTSISGTTVTGLAPDTYAVRVKATSSAFASVAQTVTIAAFTASSEPTPAAAIDYAAEQLTGLVPNGTYTINGTAVTTDGSGKAAINSSWLGLTVNVVKKGNGTTTTDSAAQTLSLPSRPATPTAGKTDETSINGNNGTLTNVTTAMEYKKGSGNWTSISGTTVTGLAPDTYSVRVKATSSAFASDAQTVTIAAFTASLEPTPAAAIDYAAEQLTGLVPNGAYTINGTAVTADGSGKAAINSSWLGLTVNVVKKGNSTTTTDSAAQTLSLPARPATPTAGKTDETSINGNNGTLTNVTTAMEYKKGSGNWTSISGTTVTGLAPDMYSVRVKATTSAFASVAQTVTIAAFTASLEPTPAAEIDYTEEQLTGLVPNGAYTINGTAVTADGSGKAAINSSWLGLTVNVVKKGNGTTTTDSAAQTLSLPSRPAAPVDITVTDITYNGANDGSILNVNLAMEFKIGNTGTWMNITGTSVVELAPGVYYVRVAATESAFASIPAQVTIHDSNAIIPAAPNVSADDASNAIVDLDTTMEFSVDGEAYVRYDGTNMPQLSGEHTVQVRVAASGSVPAGPSTTLIFTTNAAVPAGGLNVTAGDPSGAANDGKTRITVTSTVYDNHRLVYFNFGSGVVGVPNVGDTLSGYLNVPSDWMIPAANGDKIGIAEVDAQDLVVKFGQTAAIVIAEQPAPQPLNETSTGTAGSKEESFDVLVNGKVENAGKATTTVLDGVKTTTVVVDLAKLRAMLEAEGANAFVTIPVNSASNIIVGELNGQMVKNMENLSATIVLQTNKGTYTLPAKEINIDELAGKLGSSVKLEDILLKVTVAQTLDTMAKVVENAASKGELSVVVPAVDFTVTGTYGGKTVEVSTFNVYVERMVALPDGIDLNRITTGVVVDADGTVRHVPTKIVTIDGKSYAKINSLTNSTYTVVWHPFAFADVEKHWAKEAVNDMGARLVIHGVNDTTFNPDADITRAEFVAMIGRGLGLRLGEGLQSFGDVATNAWYASAIQTAVTYGLVSGFEDETFQPNAKITREQAMVIIAKAMKLTGLAKATGAPDKDALLGNYADSANMGTWAIDSITLAAKAGLISGRSGGKLEAKANVTRAEVATLIQRLLKQSNLI</sequence>
<dbReference type="SUPFAM" id="SSF49785">
    <property type="entry name" value="Galactose-binding domain-like"/>
    <property type="match status" value="1"/>
</dbReference>
<dbReference type="PROSITE" id="PS50022">
    <property type="entry name" value="FA58C_3"/>
    <property type="match status" value="1"/>
</dbReference>
<evidence type="ECO:0000313" key="6">
    <source>
        <dbReference type="EMBL" id="NOU69274.1"/>
    </source>
</evidence>
<dbReference type="InterPro" id="IPR051465">
    <property type="entry name" value="Cell_Envelope_Struct_Comp"/>
</dbReference>
<feature type="compositionally biased region" description="Polar residues" evidence="1">
    <location>
        <begin position="633"/>
        <end position="644"/>
    </location>
</feature>
<gene>
    <name evidence="6" type="ORF">GC096_35235</name>
</gene>
<dbReference type="InterPro" id="IPR003961">
    <property type="entry name" value="FN3_dom"/>
</dbReference>
<feature type="region of interest" description="Disordered" evidence="1">
    <location>
        <begin position="325"/>
        <end position="358"/>
    </location>
</feature>
<dbReference type="InterPro" id="IPR036116">
    <property type="entry name" value="FN3_sf"/>
</dbReference>
<evidence type="ECO:0000259" key="3">
    <source>
        <dbReference type="PROSITE" id="PS50022"/>
    </source>
</evidence>
<feature type="domain" description="Fibronectin type-III" evidence="4">
    <location>
        <begin position="174"/>
        <end position="267"/>
    </location>
</feature>
<feature type="compositionally biased region" description="Polar residues" evidence="1">
    <location>
        <begin position="477"/>
        <end position="491"/>
    </location>
</feature>
<feature type="signal peptide" evidence="2">
    <location>
        <begin position="1"/>
        <end position="35"/>
    </location>
</feature>
<feature type="domain" description="SLH" evidence="5">
    <location>
        <begin position="1763"/>
        <end position="1822"/>
    </location>
</feature>
<dbReference type="Pfam" id="PF18316">
    <property type="entry name" value="S-l_SbsC_C"/>
    <property type="match status" value="1"/>
</dbReference>
<name>A0ABX1XN73_9BACL</name>
<dbReference type="SUPFAM" id="SSF49265">
    <property type="entry name" value="Fibronectin type III"/>
    <property type="match status" value="1"/>
</dbReference>
<dbReference type="InterPro" id="IPR001119">
    <property type="entry name" value="SLH_dom"/>
</dbReference>
<feature type="region of interest" description="Disordered" evidence="1">
    <location>
        <begin position="943"/>
        <end position="976"/>
    </location>
</feature>
<feature type="region of interest" description="Disordered" evidence="1">
    <location>
        <begin position="788"/>
        <end position="822"/>
    </location>
</feature>
<feature type="region of interest" description="Disordered" evidence="1">
    <location>
        <begin position="477"/>
        <end position="513"/>
    </location>
</feature>
<feature type="region of interest" description="Disordered" evidence="1">
    <location>
        <begin position="1095"/>
        <end position="1130"/>
    </location>
</feature>
<feature type="compositionally biased region" description="Polar residues" evidence="1">
    <location>
        <begin position="788"/>
        <end position="799"/>
    </location>
</feature>
<feature type="compositionally biased region" description="Polar residues" evidence="1">
    <location>
        <begin position="943"/>
        <end position="953"/>
    </location>
</feature>
<evidence type="ECO:0000256" key="2">
    <source>
        <dbReference type="SAM" id="SignalP"/>
    </source>
</evidence>
<dbReference type="InterPro" id="IPR013783">
    <property type="entry name" value="Ig-like_fold"/>
</dbReference>
<dbReference type="Gene3D" id="2.60.120.260">
    <property type="entry name" value="Galactose-binding domain-like"/>
    <property type="match status" value="1"/>
</dbReference>
<keyword evidence="7" id="KW-1185">Reference proteome</keyword>
<protein>
    <recommendedName>
        <fullName evidence="8">S-layer homology domain-containing protein</fullName>
    </recommendedName>
</protein>
<dbReference type="Pfam" id="PF00754">
    <property type="entry name" value="F5_F8_type_C"/>
    <property type="match status" value="1"/>
</dbReference>
<evidence type="ECO:0000259" key="5">
    <source>
        <dbReference type="PROSITE" id="PS51272"/>
    </source>
</evidence>
<feature type="compositionally biased region" description="Polar residues" evidence="1">
    <location>
        <begin position="325"/>
        <end position="337"/>
    </location>
</feature>
<dbReference type="InterPro" id="IPR000421">
    <property type="entry name" value="FA58C"/>
</dbReference>
<accession>A0ABX1XN73</accession>
<feature type="domain" description="SLH" evidence="5">
    <location>
        <begin position="1894"/>
        <end position="1953"/>
    </location>
</feature>
<dbReference type="Pfam" id="PF00395">
    <property type="entry name" value="SLH"/>
    <property type="match status" value="3"/>
</dbReference>
<dbReference type="CDD" id="cd00063">
    <property type="entry name" value="FN3"/>
    <property type="match status" value="1"/>
</dbReference>
<feature type="compositionally biased region" description="Polar residues" evidence="1">
    <location>
        <begin position="1095"/>
        <end position="1106"/>
    </location>
</feature>
<feature type="domain" description="F5/8 type C" evidence="3">
    <location>
        <begin position="30"/>
        <end position="172"/>
    </location>
</feature>
<evidence type="ECO:0000259" key="4">
    <source>
        <dbReference type="PROSITE" id="PS50853"/>
    </source>
</evidence>
<keyword evidence="2" id="KW-0732">Signal</keyword>
<evidence type="ECO:0008006" key="8">
    <source>
        <dbReference type="Google" id="ProtNLM"/>
    </source>
</evidence>
<dbReference type="PROSITE" id="PS50853">
    <property type="entry name" value="FN3"/>
    <property type="match status" value="1"/>
</dbReference>
<feature type="region of interest" description="Disordered" evidence="1">
    <location>
        <begin position="633"/>
        <end position="666"/>
    </location>
</feature>
<dbReference type="PANTHER" id="PTHR43308:SF5">
    <property type="entry name" value="S-LAYER PROTEIN _ PEPTIDOGLYCAN ENDO-BETA-N-ACETYLGLUCOSAMINIDASE"/>
    <property type="match status" value="1"/>
</dbReference>
<proteinExistence type="predicted"/>
<organism evidence="6 7">
    <name type="scientific">Paenibacillus plantarum</name>
    <dbReference type="NCBI Taxonomy" id="2654975"/>
    <lineage>
        <taxon>Bacteria</taxon>
        <taxon>Bacillati</taxon>
        <taxon>Bacillota</taxon>
        <taxon>Bacilli</taxon>
        <taxon>Bacillales</taxon>
        <taxon>Paenibacillaceae</taxon>
        <taxon>Paenibacillus</taxon>
    </lineage>
</organism>
<dbReference type="PROSITE" id="PS51272">
    <property type="entry name" value="SLH"/>
    <property type="match status" value="3"/>
</dbReference>
<dbReference type="Gene3D" id="2.60.40.10">
    <property type="entry name" value="Immunoglobulins"/>
    <property type="match status" value="1"/>
</dbReference>
<feature type="domain" description="SLH" evidence="5">
    <location>
        <begin position="1823"/>
        <end position="1886"/>
    </location>
</feature>
<feature type="chain" id="PRO_5045735955" description="S-layer homology domain-containing protein" evidence="2">
    <location>
        <begin position="36"/>
        <end position="1953"/>
    </location>
</feature>
<dbReference type="EMBL" id="WHNY01000090">
    <property type="protein sequence ID" value="NOU69274.1"/>
    <property type="molecule type" value="Genomic_DNA"/>
</dbReference>
<reference evidence="6 7" key="1">
    <citation type="submission" date="2019-10" db="EMBL/GenBank/DDBJ databases">
        <title>Description of Paenibacillus humi sp. nov.</title>
        <authorList>
            <person name="Carlier A."/>
            <person name="Qi S."/>
        </authorList>
    </citation>
    <scope>NUCLEOTIDE SEQUENCE [LARGE SCALE GENOMIC DNA]</scope>
    <source>
        <strain evidence="6 7">LMG 31461</strain>
    </source>
</reference>
<comment type="caution">
    <text evidence="6">The sequence shown here is derived from an EMBL/GenBank/DDBJ whole genome shotgun (WGS) entry which is preliminary data.</text>
</comment>
<dbReference type="SMART" id="SM00060">
    <property type="entry name" value="FN3"/>
    <property type="match status" value="8"/>
</dbReference>
<dbReference type="PANTHER" id="PTHR43308">
    <property type="entry name" value="OUTER MEMBRANE PROTEIN ALPHA-RELATED"/>
    <property type="match status" value="1"/>
</dbReference>
<dbReference type="InterPro" id="IPR040751">
    <property type="entry name" value="SbsC_C"/>
</dbReference>
<evidence type="ECO:0000313" key="7">
    <source>
        <dbReference type="Proteomes" id="UP000653578"/>
    </source>
</evidence>
<dbReference type="InterPro" id="IPR008979">
    <property type="entry name" value="Galactose-bd-like_sf"/>
</dbReference>
<dbReference type="RefSeq" id="WP_171637484.1">
    <property type="nucleotide sequence ID" value="NZ_WHNY01000090.1"/>
</dbReference>